<dbReference type="PRINTS" id="PR00064">
    <property type="entry name" value="RIBOSOMALL35"/>
</dbReference>
<dbReference type="HAMAP" id="MF_00514">
    <property type="entry name" value="Ribosomal_bL35"/>
    <property type="match status" value="1"/>
</dbReference>
<dbReference type="HOGENOM" id="CLU_169643_4_0_7"/>
<evidence type="ECO:0000256" key="5">
    <source>
        <dbReference type="HAMAP-Rule" id="MF_00514"/>
    </source>
</evidence>
<proteinExistence type="inferred from homology"/>
<keyword evidence="2 5" id="KW-0689">Ribosomal protein</keyword>
<keyword evidence="3 5" id="KW-0687">Ribonucleoprotein</keyword>
<protein>
    <recommendedName>
        <fullName evidence="4 5">Large ribosomal subunit protein bL35</fullName>
    </recommendedName>
</protein>
<gene>
    <name evidence="5 7" type="primary">rpmI</name>
    <name evidence="7" type="ordered locus">BMS_2030</name>
</gene>
<dbReference type="Proteomes" id="UP000008963">
    <property type="component" value="Chromosome"/>
</dbReference>
<dbReference type="InterPro" id="IPR018265">
    <property type="entry name" value="Ribosomal_bL35_CS"/>
</dbReference>
<keyword evidence="8" id="KW-1185">Reference proteome</keyword>
<organism evidence="7 8">
    <name type="scientific">Halobacteriovorax marinus (strain ATCC BAA-682 / DSM 15412 / SJ)</name>
    <name type="common">Bacteriovorax marinus</name>
    <dbReference type="NCBI Taxonomy" id="862908"/>
    <lineage>
        <taxon>Bacteria</taxon>
        <taxon>Pseudomonadati</taxon>
        <taxon>Bdellovibrionota</taxon>
        <taxon>Bacteriovoracia</taxon>
        <taxon>Bacteriovoracales</taxon>
        <taxon>Halobacteriovoraceae</taxon>
        <taxon>Halobacteriovorax</taxon>
    </lineage>
</organism>
<dbReference type="InterPro" id="IPR001706">
    <property type="entry name" value="Ribosomal_bL35"/>
</dbReference>
<dbReference type="PANTHER" id="PTHR33343:SF1">
    <property type="entry name" value="LARGE RIBOSOMAL SUBUNIT PROTEIN BL35M"/>
    <property type="match status" value="1"/>
</dbReference>
<dbReference type="GO" id="GO:0006412">
    <property type="term" value="P:translation"/>
    <property type="evidence" value="ECO:0007669"/>
    <property type="project" value="UniProtKB-UniRule"/>
</dbReference>
<dbReference type="InterPro" id="IPR021137">
    <property type="entry name" value="Ribosomal_bL35-like"/>
</dbReference>
<dbReference type="GO" id="GO:0022625">
    <property type="term" value="C:cytosolic large ribosomal subunit"/>
    <property type="evidence" value="ECO:0007669"/>
    <property type="project" value="TreeGrafter"/>
</dbReference>
<dbReference type="FunFam" id="4.10.410.60:FF:000001">
    <property type="entry name" value="50S ribosomal protein L35"/>
    <property type="match status" value="1"/>
</dbReference>
<evidence type="ECO:0000256" key="4">
    <source>
        <dbReference type="ARBA" id="ARBA00071664"/>
    </source>
</evidence>
<dbReference type="OrthoDB" id="47476at2"/>
<dbReference type="NCBIfam" id="TIGR00001">
    <property type="entry name" value="rpmI_bact"/>
    <property type="match status" value="1"/>
</dbReference>
<evidence type="ECO:0000256" key="6">
    <source>
        <dbReference type="RuleBase" id="RU000568"/>
    </source>
</evidence>
<evidence type="ECO:0000313" key="8">
    <source>
        <dbReference type="Proteomes" id="UP000008963"/>
    </source>
</evidence>
<evidence type="ECO:0000256" key="2">
    <source>
        <dbReference type="ARBA" id="ARBA00022980"/>
    </source>
</evidence>
<evidence type="ECO:0000313" key="7">
    <source>
        <dbReference type="EMBL" id="CBW26842.1"/>
    </source>
</evidence>
<evidence type="ECO:0000256" key="3">
    <source>
        <dbReference type="ARBA" id="ARBA00023274"/>
    </source>
</evidence>
<dbReference type="GO" id="GO:0003735">
    <property type="term" value="F:structural constituent of ribosome"/>
    <property type="evidence" value="ECO:0007669"/>
    <property type="project" value="InterPro"/>
</dbReference>
<accession>E1X312</accession>
<dbReference type="SUPFAM" id="SSF143034">
    <property type="entry name" value="L35p-like"/>
    <property type="match status" value="1"/>
</dbReference>
<dbReference type="STRING" id="862908.BMS_2030"/>
<dbReference type="Gene3D" id="4.10.410.60">
    <property type="match status" value="1"/>
</dbReference>
<name>E1X312_HALMS</name>
<sequence length="65" mass="7470">MPKMKTRRAAAKRFKAVGNGKFKRKRANLRHILEKKAHDCKKRAGKTDYVDQADLGRVKAMLPYA</sequence>
<dbReference type="InterPro" id="IPR037229">
    <property type="entry name" value="Ribosomal_bL35_sf"/>
</dbReference>
<dbReference type="eggNOG" id="COG0291">
    <property type="taxonomic scope" value="Bacteria"/>
</dbReference>
<evidence type="ECO:0000256" key="1">
    <source>
        <dbReference type="ARBA" id="ARBA00006598"/>
    </source>
</evidence>
<dbReference type="KEGG" id="bmx:BMS_2030"/>
<dbReference type="PANTHER" id="PTHR33343">
    <property type="entry name" value="54S RIBOSOMAL PROTEIN BL35M"/>
    <property type="match status" value="1"/>
</dbReference>
<reference evidence="8" key="1">
    <citation type="journal article" date="2013" name="ISME J.">
        <title>A small predatory core genome in the divergent marine Bacteriovorax marinus SJ and the terrestrial Bdellovibrio bacteriovorus.</title>
        <authorList>
            <person name="Crossman L.C."/>
            <person name="Chen H."/>
            <person name="Cerdeno-Tarraga A.M."/>
            <person name="Brooks K."/>
            <person name="Quail M.A."/>
            <person name="Pineiro S.A."/>
            <person name="Hobley L."/>
            <person name="Sockett R.E."/>
            <person name="Bentley S.D."/>
            <person name="Parkhill J."/>
            <person name="Williams H.N."/>
            <person name="Stine O.C."/>
        </authorList>
    </citation>
    <scope>NUCLEOTIDE SEQUENCE [LARGE SCALE GENOMIC DNA]</scope>
    <source>
        <strain evidence="8">ATCC BAA-682 / DSM 15412 / SJ</strain>
    </source>
</reference>
<comment type="similarity">
    <text evidence="1 5 6">Belongs to the bacterial ribosomal protein bL35 family.</text>
</comment>
<dbReference type="RefSeq" id="WP_014244620.1">
    <property type="nucleotide sequence ID" value="NC_016620.1"/>
</dbReference>
<dbReference type="AlphaFoldDB" id="E1X312"/>
<dbReference type="PATRIC" id="fig|862908.3.peg.1929"/>
<dbReference type="PROSITE" id="PS00936">
    <property type="entry name" value="RIBOSOMAL_L35"/>
    <property type="match status" value="1"/>
</dbReference>
<dbReference type="Pfam" id="PF01632">
    <property type="entry name" value="Ribosomal_L35p"/>
    <property type="match status" value="1"/>
</dbReference>
<dbReference type="EMBL" id="FQ312005">
    <property type="protein sequence ID" value="CBW26842.1"/>
    <property type="molecule type" value="Genomic_DNA"/>
</dbReference>